<feature type="transmembrane region" description="Helical" evidence="6">
    <location>
        <begin position="12"/>
        <end position="32"/>
    </location>
</feature>
<evidence type="ECO:0000256" key="3">
    <source>
        <dbReference type="ARBA" id="ARBA00022692"/>
    </source>
</evidence>
<evidence type="ECO:0000256" key="5">
    <source>
        <dbReference type="ARBA" id="ARBA00023136"/>
    </source>
</evidence>
<feature type="transmembrane region" description="Helical" evidence="6">
    <location>
        <begin position="38"/>
        <end position="56"/>
    </location>
</feature>
<feature type="transmembrane region" description="Helical" evidence="6">
    <location>
        <begin position="104"/>
        <end position="127"/>
    </location>
</feature>
<dbReference type="PANTHER" id="PTHR38459:SF1">
    <property type="entry name" value="PROPHAGE BACTOPRENOL-LINKED GLUCOSE TRANSLOCASE HOMOLOG"/>
    <property type="match status" value="1"/>
</dbReference>
<dbReference type="InterPro" id="IPR051401">
    <property type="entry name" value="GtrA_CellWall_Glycosyl"/>
</dbReference>
<dbReference type="EMBL" id="FWZU01000005">
    <property type="protein sequence ID" value="SMF33821.1"/>
    <property type="molecule type" value="Genomic_DNA"/>
</dbReference>
<dbReference type="Pfam" id="PF04138">
    <property type="entry name" value="GtrA_DPMS_TM"/>
    <property type="match status" value="1"/>
</dbReference>
<dbReference type="GO" id="GO:0005886">
    <property type="term" value="C:plasma membrane"/>
    <property type="evidence" value="ECO:0007669"/>
    <property type="project" value="TreeGrafter"/>
</dbReference>
<dbReference type="GO" id="GO:0000271">
    <property type="term" value="P:polysaccharide biosynthetic process"/>
    <property type="evidence" value="ECO:0007669"/>
    <property type="project" value="InterPro"/>
</dbReference>
<evidence type="ECO:0000256" key="1">
    <source>
        <dbReference type="ARBA" id="ARBA00004141"/>
    </source>
</evidence>
<comment type="subcellular location">
    <subcellularLocation>
        <location evidence="1">Membrane</location>
        <topology evidence="1">Multi-pass membrane protein</topology>
    </subcellularLocation>
</comment>
<keyword evidence="3 6" id="KW-0812">Transmembrane</keyword>
<evidence type="ECO:0000313" key="8">
    <source>
        <dbReference type="EMBL" id="SMF33821.1"/>
    </source>
</evidence>
<keyword evidence="5 6" id="KW-0472">Membrane</keyword>
<reference evidence="9" key="1">
    <citation type="submission" date="2017-04" db="EMBL/GenBank/DDBJ databases">
        <authorList>
            <person name="Varghese N."/>
            <person name="Submissions S."/>
        </authorList>
    </citation>
    <scope>NUCLEOTIDE SEQUENCE [LARGE SCALE GENOMIC DNA]</scope>
    <source>
        <strain evidence="9">K3S</strain>
    </source>
</reference>
<evidence type="ECO:0000256" key="4">
    <source>
        <dbReference type="ARBA" id="ARBA00022989"/>
    </source>
</evidence>
<feature type="transmembrane region" description="Helical" evidence="6">
    <location>
        <begin position="77"/>
        <end position="98"/>
    </location>
</feature>
<keyword evidence="9" id="KW-1185">Reference proteome</keyword>
<dbReference type="AlphaFoldDB" id="A0A1X7EH45"/>
<protein>
    <submittedName>
        <fullName evidence="8">Putative flippase GtrA (Transmembrane translocase of bactoprenol-linked glucose)</fullName>
    </submittedName>
</protein>
<keyword evidence="4 6" id="KW-1133">Transmembrane helix</keyword>
<gene>
    <name evidence="8" type="ORF">SAMN06295933_2931</name>
</gene>
<accession>A0A1X7EH45</accession>
<evidence type="ECO:0000256" key="6">
    <source>
        <dbReference type="SAM" id="Phobius"/>
    </source>
</evidence>
<dbReference type="InterPro" id="IPR007267">
    <property type="entry name" value="GtrA_DPMS_TM"/>
</dbReference>
<evidence type="ECO:0000256" key="2">
    <source>
        <dbReference type="ARBA" id="ARBA00009399"/>
    </source>
</evidence>
<dbReference type="STRING" id="1519643.SAMN06295933_2931"/>
<dbReference type="PANTHER" id="PTHR38459">
    <property type="entry name" value="PROPHAGE BACTOPRENOL-LINKED GLUCOSE TRANSLOCASE HOMOLOG"/>
    <property type="match status" value="1"/>
</dbReference>
<sequence length="128" mass="13868">MVALLLSSRFLRFCCIGGLGFIIYSAATYAGVGLGLPSLYAVIPGIIIALAVCYKAHHAFTFRKEGKISLRGWYKFLIANGVGSVINYGCYAIVLLMWPTIPLIIPLAVGSGMALIANYILSARYVFR</sequence>
<organism evidence="8 9">
    <name type="scientific">Desulfovibrio gilichinskyi</name>
    <dbReference type="NCBI Taxonomy" id="1519643"/>
    <lineage>
        <taxon>Bacteria</taxon>
        <taxon>Pseudomonadati</taxon>
        <taxon>Thermodesulfobacteriota</taxon>
        <taxon>Desulfovibrionia</taxon>
        <taxon>Desulfovibrionales</taxon>
        <taxon>Desulfovibrionaceae</taxon>
        <taxon>Desulfovibrio</taxon>
    </lineage>
</organism>
<proteinExistence type="inferred from homology"/>
<name>A0A1X7EH45_9BACT</name>
<evidence type="ECO:0000313" key="9">
    <source>
        <dbReference type="Proteomes" id="UP000192906"/>
    </source>
</evidence>
<dbReference type="OrthoDB" id="5457581at2"/>
<feature type="domain" description="GtrA/DPMS transmembrane" evidence="7">
    <location>
        <begin position="12"/>
        <end position="127"/>
    </location>
</feature>
<dbReference type="Proteomes" id="UP000192906">
    <property type="component" value="Unassembled WGS sequence"/>
</dbReference>
<comment type="similarity">
    <text evidence="2">Belongs to the GtrA family.</text>
</comment>
<evidence type="ECO:0000259" key="7">
    <source>
        <dbReference type="Pfam" id="PF04138"/>
    </source>
</evidence>